<sequence length="1117" mass="124991">MALTSREVKQLCGRFSYERGQAALQGGQVILHRVEQPDVGDETKLAYSATVQSSQRYDVVVELSGQGRVPDVNASCTCPSLASYSQLCSHIAAVLLAIVELTKSGTVPQPQEEKNAASAAVPRPAQGKPLDEKLLSLFLPEAPTLGARAASYGEERPLLEIEYVCRPLPYGIPEPEWLIGVELNVGSGKRHPVADIREFLKRCERGERYAFARGAEFDPARHALSPRDDEIVRLLARISSHERTALAAAPVIQTRVKSGSSERTLPIPPVYWESLQPLLAAAEHARLATEHSGEGKLAVSDRPVPLRFELGEAEDGEYALRAAGLDRLLVLKAYGLAIADGELCRIPAAECRQLAELKKLLGDEHGSGSAGSGERLPISAARIGAFVEHAAPGLMRLGTVVIDPVLSEKLTRRPLRAKLFLDRVRDRLLAGLEFHYGDIVVHPLEADERRHRSDRILIREGEKEQAILRIMNAGGFYKTEGGYVMADEDAEYEFLYHKLPELEKLAQVYATTAVKLRLHSGPSPVVVTVQTEERMDWLEFRFDLDGIRDSELKEIVKALQEKRKYYRLPEGTLLSLESPSFLEVMRLLDEAAIRKNEWYNSRARVPLSRALLLTGALDREKSDAVRFAKSVRKLLENMRNPDHLDHEVPESLSPILRDYQKYGYQWMKTLAHYRFGGILADEMGLGKTLQSIAYLVSELPGIRASAQPALIVCPASLVYNWLSELRRFAPEVRAAVVDGAEADRTAVWRSVERRAAAEAAPDVLITSYPLLRKDIRRLRPLAFHTLLLDEAQNVKNEATQTAKAVKSLAAPRRFALTGTPIENRLAELWSICDAVFPELFGDKNRFFELPPGEVSRRIRPFLLRRRKNDVLRDLPDKLESDRLSELLPEQKKLYVAYLAELRAEAVKHLKDKDHRPNRIRILAGLTRLRQLICHPALFVEGYKGGSAKLEQLLELIDEGLASGRRILVFSQFTTMLDLIGKELVYRGLPYFRLDGETPPADRVEMSERFNAGELSLFLVSLKAGGTGLNLTGADTVILYDLWWNPAVEAQAADRAHRIGQRKVVQVIRMVARGTIEERMTELQRRKLDLIDEVLEPGAGESLAALTEEELQELLRHD</sequence>
<dbReference type="InterPro" id="IPR007527">
    <property type="entry name" value="Znf_SWIM"/>
</dbReference>
<dbReference type="Proteomes" id="UP000310636">
    <property type="component" value="Unassembled WGS sequence"/>
</dbReference>
<feature type="domain" description="SWIM-type" evidence="3">
    <location>
        <begin position="57"/>
        <end position="99"/>
    </location>
</feature>
<dbReference type="Pfam" id="PF04434">
    <property type="entry name" value="SWIM"/>
    <property type="match status" value="1"/>
</dbReference>
<dbReference type="GO" id="GO:0016787">
    <property type="term" value="F:hydrolase activity"/>
    <property type="evidence" value="ECO:0007669"/>
    <property type="project" value="UniProtKB-KW"/>
</dbReference>
<keyword evidence="1" id="KW-0378">Hydrolase</keyword>
<organism evidence="6 7">
    <name type="scientific">Cohnella fermenti</name>
    <dbReference type="NCBI Taxonomy" id="2565925"/>
    <lineage>
        <taxon>Bacteria</taxon>
        <taxon>Bacillati</taxon>
        <taxon>Bacillota</taxon>
        <taxon>Bacilli</taxon>
        <taxon>Bacillales</taxon>
        <taxon>Paenibacillaceae</taxon>
        <taxon>Cohnella</taxon>
    </lineage>
</organism>
<evidence type="ECO:0000313" key="7">
    <source>
        <dbReference type="Proteomes" id="UP000310636"/>
    </source>
</evidence>
<dbReference type="InterPro" id="IPR013663">
    <property type="entry name" value="Helicase_SWF/SNF/SWI_bac"/>
</dbReference>
<evidence type="ECO:0000256" key="1">
    <source>
        <dbReference type="ARBA" id="ARBA00022801"/>
    </source>
</evidence>
<comment type="caution">
    <text evidence="6">The sequence shown here is derived from an EMBL/GenBank/DDBJ whole genome shotgun (WGS) entry which is preliminary data.</text>
</comment>
<dbReference type="InterPro" id="IPR001650">
    <property type="entry name" value="Helicase_C-like"/>
</dbReference>
<dbReference type="OrthoDB" id="9760715at2"/>
<dbReference type="EMBL" id="SSOB01000013">
    <property type="protein sequence ID" value="THF79532.1"/>
    <property type="molecule type" value="Genomic_DNA"/>
</dbReference>
<evidence type="ECO:0000313" key="6">
    <source>
        <dbReference type="EMBL" id="THF79532.1"/>
    </source>
</evidence>
<dbReference type="SMART" id="SM00490">
    <property type="entry name" value="HELICc"/>
    <property type="match status" value="1"/>
</dbReference>
<dbReference type="RefSeq" id="WP_136370068.1">
    <property type="nucleotide sequence ID" value="NZ_SSOB01000013.1"/>
</dbReference>
<keyword evidence="7" id="KW-1185">Reference proteome</keyword>
<dbReference type="InterPro" id="IPR014001">
    <property type="entry name" value="Helicase_ATP-bd"/>
</dbReference>
<keyword evidence="6" id="KW-0547">Nucleotide-binding</keyword>
<keyword evidence="6" id="KW-0347">Helicase</keyword>
<gene>
    <name evidence="6" type="ORF">E6C55_12165</name>
</gene>
<dbReference type="Pfam" id="PF08455">
    <property type="entry name" value="SNF2_assoc"/>
    <property type="match status" value="1"/>
</dbReference>
<evidence type="ECO:0000259" key="3">
    <source>
        <dbReference type="PROSITE" id="PS50966"/>
    </source>
</evidence>
<dbReference type="Gene3D" id="3.40.50.10810">
    <property type="entry name" value="Tandem AAA-ATPase domain"/>
    <property type="match status" value="1"/>
</dbReference>
<keyword evidence="2" id="KW-0863">Zinc-finger</keyword>
<dbReference type="InterPro" id="IPR027417">
    <property type="entry name" value="P-loop_NTPase"/>
</dbReference>
<dbReference type="InterPro" id="IPR049730">
    <property type="entry name" value="SNF2/RAD54-like_C"/>
</dbReference>
<feature type="domain" description="Helicase C-terminal" evidence="5">
    <location>
        <begin position="948"/>
        <end position="1110"/>
    </location>
</feature>
<accession>A0A4S4BYB1</accession>
<dbReference type="PANTHER" id="PTHR10799">
    <property type="entry name" value="SNF2/RAD54 HELICASE FAMILY"/>
    <property type="match status" value="1"/>
</dbReference>
<name>A0A4S4BYB1_9BACL</name>
<dbReference type="Pfam" id="PF00271">
    <property type="entry name" value="Helicase_C"/>
    <property type="match status" value="1"/>
</dbReference>
<dbReference type="CDD" id="cd18793">
    <property type="entry name" value="SF2_C_SNF"/>
    <property type="match status" value="1"/>
</dbReference>
<dbReference type="PROSITE" id="PS51192">
    <property type="entry name" value="HELICASE_ATP_BIND_1"/>
    <property type="match status" value="1"/>
</dbReference>
<proteinExistence type="predicted"/>
<dbReference type="InterPro" id="IPR038718">
    <property type="entry name" value="SNF2-like_sf"/>
</dbReference>
<dbReference type="PROSITE" id="PS50966">
    <property type="entry name" value="ZF_SWIM"/>
    <property type="match status" value="1"/>
</dbReference>
<dbReference type="AlphaFoldDB" id="A0A4S4BYB1"/>
<keyword evidence="2" id="KW-0862">Zinc</keyword>
<keyword evidence="6" id="KW-0067">ATP-binding</keyword>
<reference evidence="6 7" key="1">
    <citation type="submission" date="2019-04" db="EMBL/GenBank/DDBJ databases">
        <title>Cohnella sp. nov. isolated from preserved vegetables.</title>
        <authorList>
            <person name="Lin S.-Y."/>
            <person name="Hung M.-H."/>
            <person name="Young C.-C."/>
        </authorList>
    </citation>
    <scope>NUCLEOTIDE SEQUENCE [LARGE SCALE GENOMIC DNA]</scope>
    <source>
        <strain evidence="6 7">CC-MHH1044</strain>
    </source>
</reference>
<feature type="domain" description="Helicase ATP-binding" evidence="4">
    <location>
        <begin position="668"/>
        <end position="838"/>
    </location>
</feature>
<dbReference type="PROSITE" id="PS51194">
    <property type="entry name" value="HELICASE_CTER"/>
    <property type="match status" value="1"/>
</dbReference>
<dbReference type="GO" id="GO:0005524">
    <property type="term" value="F:ATP binding"/>
    <property type="evidence" value="ECO:0007669"/>
    <property type="project" value="InterPro"/>
</dbReference>
<dbReference type="Gene3D" id="3.40.50.300">
    <property type="entry name" value="P-loop containing nucleotide triphosphate hydrolases"/>
    <property type="match status" value="1"/>
</dbReference>
<dbReference type="Pfam" id="PF00176">
    <property type="entry name" value="SNF2-rel_dom"/>
    <property type="match status" value="1"/>
</dbReference>
<dbReference type="InterPro" id="IPR000330">
    <property type="entry name" value="SNF2_N"/>
</dbReference>
<evidence type="ECO:0000259" key="4">
    <source>
        <dbReference type="PROSITE" id="PS51192"/>
    </source>
</evidence>
<protein>
    <submittedName>
        <fullName evidence="6">Helicase SNF</fullName>
    </submittedName>
</protein>
<dbReference type="SMART" id="SM00487">
    <property type="entry name" value="DEXDc"/>
    <property type="match status" value="1"/>
</dbReference>
<evidence type="ECO:0000256" key="2">
    <source>
        <dbReference type="PROSITE-ProRule" id="PRU00325"/>
    </source>
</evidence>
<evidence type="ECO:0000259" key="5">
    <source>
        <dbReference type="PROSITE" id="PS51194"/>
    </source>
</evidence>
<keyword evidence="2" id="KW-0479">Metal-binding</keyword>
<dbReference type="GO" id="GO:0004386">
    <property type="term" value="F:helicase activity"/>
    <property type="evidence" value="ECO:0007669"/>
    <property type="project" value="UniProtKB-KW"/>
</dbReference>
<dbReference type="GO" id="GO:0008270">
    <property type="term" value="F:zinc ion binding"/>
    <property type="evidence" value="ECO:0007669"/>
    <property type="project" value="UniProtKB-KW"/>
</dbReference>
<dbReference type="SUPFAM" id="SSF52540">
    <property type="entry name" value="P-loop containing nucleoside triphosphate hydrolases"/>
    <property type="match status" value="2"/>
</dbReference>